<dbReference type="SUPFAM" id="SSF53474">
    <property type="entry name" value="alpha/beta-Hydrolases"/>
    <property type="match status" value="1"/>
</dbReference>
<feature type="compositionally biased region" description="Polar residues" evidence="1">
    <location>
        <begin position="551"/>
        <end position="560"/>
    </location>
</feature>
<proteinExistence type="predicted"/>
<dbReference type="PANTHER" id="PTHR45856">
    <property type="entry name" value="ALPHA/BETA-HYDROLASES SUPERFAMILY PROTEIN"/>
    <property type="match status" value="1"/>
</dbReference>
<protein>
    <recommendedName>
        <fullName evidence="3">Fungal lipase-type domain-containing protein</fullName>
    </recommendedName>
</protein>
<reference evidence="4" key="1">
    <citation type="submission" date="2016-04" db="EMBL/GenBank/DDBJ databases">
        <authorList>
            <person name="Evans L.H."/>
            <person name="Alamgir A."/>
            <person name="Owens N."/>
            <person name="Weber N.D."/>
            <person name="Virtaneva K."/>
            <person name="Barbian K."/>
            <person name="Babar A."/>
            <person name="Rosenke K."/>
        </authorList>
    </citation>
    <scope>NUCLEOTIDE SEQUENCE [LARGE SCALE GENOMIC DNA]</scope>
    <source>
        <strain evidence="4">CBS 101.48</strain>
    </source>
</reference>
<feature type="domain" description="Fungal lipase-type" evidence="3">
    <location>
        <begin position="292"/>
        <end position="450"/>
    </location>
</feature>
<dbReference type="Proteomes" id="UP000078561">
    <property type="component" value="Unassembled WGS sequence"/>
</dbReference>
<evidence type="ECO:0000256" key="1">
    <source>
        <dbReference type="SAM" id="MobiDB-lite"/>
    </source>
</evidence>
<dbReference type="EMBL" id="LT553217">
    <property type="protein sequence ID" value="SAM00411.1"/>
    <property type="molecule type" value="Genomic_DNA"/>
</dbReference>
<dbReference type="InterPro" id="IPR051218">
    <property type="entry name" value="Sec_MonoDiacylglyc_Lipase"/>
</dbReference>
<feature type="compositionally biased region" description="Polar residues" evidence="1">
    <location>
        <begin position="515"/>
        <end position="535"/>
    </location>
</feature>
<keyword evidence="2" id="KW-0472">Membrane</keyword>
<feature type="region of interest" description="Disordered" evidence="1">
    <location>
        <begin position="510"/>
        <end position="568"/>
    </location>
</feature>
<keyword evidence="2" id="KW-1133">Transmembrane helix</keyword>
<evidence type="ECO:0000313" key="4">
    <source>
        <dbReference type="EMBL" id="SAM00411.1"/>
    </source>
</evidence>
<feature type="transmembrane region" description="Helical" evidence="2">
    <location>
        <begin position="93"/>
        <end position="116"/>
    </location>
</feature>
<dbReference type="InterPro" id="IPR029058">
    <property type="entry name" value="AB_hydrolase_fold"/>
</dbReference>
<evidence type="ECO:0000313" key="5">
    <source>
        <dbReference type="Proteomes" id="UP000078561"/>
    </source>
</evidence>
<feature type="compositionally biased region" description="Low complexity" evidence="1">
    <location>
        <begin position="536"/>
        <end position="550"/>
    </location>
</feature>
<dbReference type="CDD" id="cd00519">
    <property type="entry name" value="Lipase_3"/>
    <property type="match status" value="1"/>
</dbReference>
<accession>A0A168NEW4</accession>
<dbReference type="OMA" id="WLKCPED"/>
<evidence type="ECO:0000259" key="3">
    <source>
        <dbReference type="Pfam" id="PF01764"/>
    </source>
</evidence>
<dbReference type="Gene3D" id="3.40.50.1820">
    <property type="entry name" value="alpha/beta hydrolase"/>
    <property type="match status" value="1"/>
</dbReference>
<gene>
    <name evidence="4" type="primary">ABSGL_06099.1 scaffold 7701</name>
</gene>
<keyword evidence="5" id="KW-1185">Reference proteome</keyword>
<dbReference type="OrthoDB" id="426718at2759"/>
<name>A0A168NEW4_ABSGL</name>
<dbReference type="PANTHER" id="PTHR45856:SF24">
    <property type="entry name" value="FUNGAL LIPASE-LIKE DOMAIN-CONTAINING PROTEIN"/>
    <property type="match status" value="1"/>
</dbReference>
<dbReference type="AlphaFoldDB" id="A0A168NEW4"/>
<dbReference type="GO" id="GO:0006629">
    <property type="term" value="P:lipid metabolic process"/>
    <property type="evidence" value="ECO:0007669"/>
    <property type="project" value="InterPro"/>
</dbReference>
<dbReference type="STRING" id="4829.A0A168NEW4"/>
<organism evidence="4">
    <name type="scientific">Absidia glauca</name>
    <name type="common">Pin mould</name>
    <dbReference type="NCBI Taxonomy" id="4829"/>
    <lineage>
        <taxon>Eukaryota</taxon>
        <taxon>Fungi</taxon>
        <taxon>Fungi incertae sedis</taxon>
        <taxon>Mucoromycota</taxon>
        <taxon>Mucoromycotina</taxon>
        <taxon>Mucoromycetes</taxon>
        <taxon>Mucorales</taxon>
        <taxon>Cunninghamellaceae</taxon>
        <taxon>Absidia</taxon>
    </lineage>
</organism>
<dbReference type="InterPro" id="IPR002921">
    <property type="entry name" value="Fungal_lipase-type"/>
</dbReference>
<evidence type="ECO:0000256" key="2">
    <source>
        <dbReference type="SAM" id="Phobius"/>
    </source>
</evidence>
<dbReference type="Pfam" id="PF01764">
    <property type="entry name" value="Lipase_3"/>
    <property type="match status" value="1"/>
</dbReference>
<keyword evidence="2" id="KW-0812">Transmembrane</keyword>
<sequence length="648" mass="73509">MTRPHILSAHGRQHYEEIKSMGRAALQTLSGTDDDSEDSDYRKPIRTRLQHWKKEKKAKLRPTRTLSEPYMQYALTMAKNLALTLYFNWTMVFYAPLSALATVVVYPTFMVALLLIELLLKLFMDVLGGEKLILYWAHRYGKGLSLINWGKPSFLLSQETAHRVKTTLPLLGASVTELEPSSELVFDISIAQTMTVLSALVYERDGELVKEAYDVFVESPDATDGPGVDDENGDLPLSTEEKMRDLLSRSEKRIRDIAEPYGLQFEGISELKSLGGPFCGVFWSETHPCLIVCFKGTTPTNYEEFLVDCSIQRADARPYLFGAAHQGFYDSVFPTTDFGEDDKRDPYQAILNALFEKAKQLYPEQKVQVWVTGHSLGAAMSCLLFARWLKCPEDLKDQLELRDAYVIGTPAVGDDSFASLFASHSNTPVHRRSTLWRVVNKQDLICRLPVGYDNRIFGRFVSKWDFFNYAHVGHETMIPKNPARPLRTKSSSYQSPGQIRIIASDGTNKDLDSLFNKNQQQQHSDKISSITQLNQPSPSCSTTSSCTTSSGSHDNSTSHVPPSDTLDPADLPRWMQTLHSYHDRYYDWLPSYLQSPTHQQTPSPGNDKHHRLTLNPIHILEHLYPHLILDHIPHGYYDGLETARKFYS</sequence>
<dbReference type="InParanoid" id="A0A168NEW4"/>